<keyword evidence="1" id="KW-0472">Membrane</keyword>
<evidence type="ECO:0000259" key="2">
    <source>
        <dbReference type="Pfam" id="PF00535"/>
    </source>
</evidence>
<reference evidence="3 4" key="1">
    <citation type="journal article" date="2015" name="Nature">
        <title>rRNA introns, odd ribosomes, and small enigmatic genomes across a large radiation of phyla.</title>
        <authorList>
            <person name="Brown C.T."/>
            <person name="Hug L.A."/>
            <person name="Thomas B.C."/>
            <person name="Sharon I."/>
            <person name="Castelle C.J."/>
            <person name="Singh A."/>
            <person name="Wilkins M.J."/>
            <person name="Williams K.H."/>
            <person name="Banfield J.F."/>
        </authorList>
    </citation>
    <scope>NUCLEOTIDE SEQUENCE [LARGE SCALE GENOMIC DNA]</scope>
</reference>
<dbReference type="STRING" id="1618436.UV59_C0011G0038"/>
<evidence type="ECO:0000256" key="1">
    <source>
        <dbReference type="SAM" id="Phobius"/>
    </source>
</evidence>
<sequence length="257" mass="29779">MSVSLLSIVILTYNEVDTITDCLESIKNWSDDIILIDHSTDETVKIARNLIPKSKLRIVSDATQNDFSLLRNRGLVLARREWVLFLDADERVSNELRQEIDQAITLTSYAGYYLARRDFFLGKQLMHGETGNIHLLKLGKKNAGKWVRRVHEVWQINDQVGELNHPLEHRPHPTVAEFIARVNRWTTLDAQEFYRAGKRSAWWKIILYPKAKFIINYFIKLGLLDGMPGLIMALVMSFHSFLTRAKLYLLQTNKQAV</sequence>
<dbReference type="Proteomes" id="UP000034543">
    <property type="component" value="Unassembled WGS sequence"/>
</dbReference>
<proteinExistence type="predicted"/>
<dbReference type="CDD" id="cd02511">
    <property type="entry name" value="Beta4Glucosyltransferase"/>
    <property type="match status" value="1"/>
</dbReference>
<dbReference type="Gene3D" id="3.90.550.10">
    <property type="entry name" value="Spore Coat Polysaccharide Biosynthesis Protein SpsA, Chain A"/>
    <property type="match status" value="1"/>
</dbReference>
<keyword evidence="1" id="KW-1133">Transmembrane helix</keyword>
<evidence type="ECO:0000313" key="4">
    <source>
        <dbReference type="Proteomes" id="UP000034543"/>
    </source>
</evidence>
<dbReference type="AlphaFoldDB" id="A0A0G1CHU1"/>
<protein>
    <submittedName>
        <fullName evidence="3">Glycosyl transferase family 2</fullName>
    </submittedName>
</protein>
<dbReference type="SUPFAM" id="SSF53448">
    <property type="entry name" value="Nucleotide-diphospho-sugar transferases"/>
    <property type="match status" value="1"/>
</dbReference>
<evidence type="ECO:0000313" key="3">
    <source>
        <dbReference type="EMBL" id="KKS85082.1"/>
    </source>
</evidence>
<dbReference type="PANTHER" id="PTHR43630">
    <property type="entry name" value="POLY-BETA-1,6-N-ACETYL-D-GLUCOSAMINE SYNTHASE"/>
    <property type="match status" value="1"/>
</dbReference>
<dbReference type="EMBL" id="LCFB01000011">
    <property type="protein sequence ID" value="KKS85082.1"/>
    <property type="molecule type" value="Genomic_DNA"/>
</dbReference>
<keyword evidence="1" id="KW-0812">Transmembrane</keyword>
<organism evidence="3 4">
    <name type="scientific">Candidatus Gottesmanbacteria bacterium GW2011_GWA1_43_11</name>
    <dbReference type="NCBI Taxonomy" id="1618436"/>
    <lineage>
        <taxon>Bacteria</taxon>
        <taxon>Candidatus Gottesmaniibacteriota</taxon>
    </lineage>
</organism>
<feature type="transmembrane region" description="Helical" evidence="1">
    <location>
        <begin position="217"/>
        <end position="238"/>
    </location>
</feature>
<gene>
    <name evidence="3" type="ORF">UV59_C0011G0038</name>
</gene>
<feature type="domain" description="Glycosyltransferase 2-like" evidence="2">
    <location>
        <begin position="7"/>
        <end position="128"/>
    </location>
</feature>
<comment type="caution">
    <text evidence="3">The sequence shown here is derived from an EMBL/GenBank/DDBJ whole genome shotgun (WGS) entry which is preliminary data.</text>
</comment>
<dbReference type="Pfam" id="PF00535">
    <property type="entry name" value="Glycos_transf_2"/>
    <property type="match status" value="1"/>
</dbReference>
<name>A0A0G1CHU1_9BACT</name>
<accession>A0A0G1CHU1</accession>
<dbReference type="InterPro" id="IPR001173">
    <property type="entry name" value="Glyco_trans_2-like"/>
</dbReference>
<dbReference type="GO" id="GO:0016740">
    <property type="term" value="F:transferase activity"/>
    <property type="evidence" value="ECO:0007669"/>
    <property type="project" value="UniProtKB-KW"/>
</dbReference>
<keyword evidence="3" id="KW-0808">Transferase</keyword>
<dbReference type="InterPro" id="IPR029044">
    <property type="entry name" value="Nucleotide-diphossugar_trans"/>
</dbReference>
<dbReference type="PANTHER" id="PTHR43630:SF2">
    <property type="entry name" value="GLYCOSYLTRANSFERASE"/>
    <property type="match status" value="1"/>
</dbReference>